<dbReference type="STRING" id="284581.AMD01_20840"/>
<organism evidence="1 2">
    <name type="scientific">Priestia koreensis</name>
    <dbReference type="NCBI Taxonomy" id="284581"/>
    <lineage>
        <taxon>Bacteria</taxon>
        <taxon>Bacillati</taxon>
        <taxon>Bacillota</taxon>
        <taxon>Bacilli</taxon>
        <taxon>Bacillales</taxon>
        <taxon>Bacillaceae</taxon>
        <taxon>Priestia</taxon>
    </lineage>
</organism>
<evidence type="ECO:0000313" key="1">
    <source>
        <dbReference type="EMBL" id="KOO40754.1"/>
    </source>
</evidence>
<keyword evidence="2" id="KW-1185">Reference proteome</keyword>
<protein>
    <recommendedName>
        <fullName evidence="3">DUF177 domain-containing protein</fullName>
    </recommendedName>
</protein>
<dbReference type="EMBL" id="LILC01000032">
    <property type="protein sequence ID" value="KOO40754.1"/>
    <property type="molecule type" value="Genomic_DNA"/>
</dbReference>
<sequence>MKWTVHQLYQLQNKGLNFDETIDGKEFTDMGDEIRRVSDVHIKGRADISSARVTFSFTVEGELTLPCARTLVDVQYPFSIHANETFILKPTDYEDEEVHFLEGDIVDLYPVIKELILLEVPMQVFSENTDVSGAAPQSGKDWEVISEENRKDRIDPRFAALQDFFKDKK</sequence>
<gene>
    <name evidence="1" type="ORF">AMD01_20840</name>
</gene>
<accession>A0A0M0KPK3</accession>
<reference evidence="2" key="1">
    <citation type="submission" date="2015-08" db="EMBL/GenBank/DDBJ databases">
        <title>Fjat-14210 dsm16467.</title>
        <authorList>
            <person name="Liu B."/>
            <person name="Wang J."/>
            <person name="Zhu Y."/>
            <person name="Liu G."/>
            <person name="Chen Q."/>
            <person name="Chen Z."/>
            <person name="Lan J."/>
            <person name="Che J."/>
            <person name="Ge C."/>
            <person name="Shi H."/>
            <person name="Pan Z."/>
            <person name="Liu X."/>
        </authorList>
    </citation>
    <scope>NUCLEOTIDE SEQUENCE [LARGE SCALE GENOMIC DNA]</scope>
    <source>
        <strain evidence="2">DSM 16467</strain>
    </source>
</reference>
<name>A0A0M0KPK3_9BACI</name>
<dbReference type="OrthoDB" id="9790372at2"/>
<evidence type="ECO:0000313" key="2">
    <source>
        <dbReference type="Proteomes" id="UP000037558"/>
    </source>
</evidence>
<dbReference type="Pfam" id="PF02620">
    <property type="entry name" value="YceD"/>
    <property type="match status" value="1"/>
</dbReference>
<dbReference type="RefSeq" id="WP_053403389.1">
    <property type="nucleotide sequence ID" value="NZ_CP061868.1"/>
</dbReference>
<comment type="caution">
    <text evidence="1">The sequence shown here is derived from an EMBL/GenBank/DDBJ whole genome shotgun (WGS) entry which is preliminary data.</text>
</comment>
<dbReference type="Proteomes" id="UP000037558">
    <property type="component" value="Unassembled WGS sequence"/>
</dbReference>
<proteinExistence type="predicted"/>
<dbReference type="AlphaFoldDB" id="A0A0M0KPK3"/>
<evidence type="ECO:0008006" key="3">
    <source>
        <dbReference type="Google" id="ProtNLM"/>
    </source>
</evidence>
<dbReference type="InterPro" id="IPR003772">
    <property type="entry name" value="YceD"/>
</dbReference>
<dbReference type="PATRIC" id="fig|284581.3.peg.1496"/>